<evidence type="ECO:0000256" key="1">
    <source>
        <dbReference type="ARBA" id="ARBA00000085"/>
    </source>
</evidence>
<dbReference type="SUPFAM" id="SSF55874">
    <property type="entry name" value="ATPase domain of HSP90 chaperone/DNA topoisomerase II/histidine kinase"/>
    <property type="match status" value="1"/>
</dbReference>
<protein>
    <recommendedName>
        <fullName evidence="2">histidine kinase</fullName>
        <ecNumber evidence="2">2.7.13.3</ecNumber>
    </recommendedName>
</protein>
<evidence type="ECO:0000256" key="8">
    <source>
        <dbReference type="ARBA" id="ARBA00023012"/>
    </source>
</evidence>
<dbReference type="Pfam" id="PF07730">
    <property type="entry name" value="HisKA_3"/>
    <property type="match status" value="1"/>
</dbReference>
<evidence type="ECO:0000256" key="4">
    <source>
        <dbReference type="ARBA" id="ARBA00022679"/>
    </source>
</evidence>
<dbReference type="Gene3D" id="1.20.5.1930">
    <property type="match status" value="1"/>
</dbReference>
<evidence type="ECO:0000256" key="9">
    <source>
        <dbReference type="SAM" id="Phobius"/>
    </source>
</evidence>
<feature type="transmembrane region" description="Helical" evidence="9">
    <location>
        <begin position="201"/>
        <end position="219"/>
    </location>
</feature>
<organism evidence="13 14">
    <name type="scientific">Dactylosporangium darangshiense</name>
    <dbReference type="NCBI Taxonomy" id="579108"/>
    <lineage>
        <taxon>Bacteria</taxon>
        <taxon>Bacillati</taxon>
        <taxon>Actinomycetota</taxon>
        <taxon>Actinomycetes</taxon>
        <taxon>Micromonosporales</taxon>
        <taxon>Micromonosporaceae</taxon>
        <taxon>Dactylosporangium</taxon>
    </lineage>
</organism>
<evidence type="ECO:0000256" key="3">
    <source>
        <dbReference type="ARBA" id="ARBA00022553"/>
    </source>
</evidence>
<sequence length="456" mass="49124">MPLPSSGWTAGWEAGGLMPSVDDMTTTITPLGPGRFSRIFRQLGIDTQYVLLGFPLGLITLVLCITGFAVGVGLMVTVVGFPILFATIFQARGFATLERARVGPVLRRHLPHPYYKRAEPGAGFWRRTFVPLSDGQSWLDLLHGVLRFIPSTIAFSFVLTWWAGALGGLTTVLWDWSIPRPPDNKDLPELLGLGSGTDLRVAFYTGIGLVFALTLVPVVRASALLEAWSARALLSGVNELRERVVEAERSRDRARAQTTAAVSAEATALRRLERDIHDGPQQRLVRLAMDLGRADLQFDNDPTAARATVAEALAQTRETLEELRALSRGIAPPILVDRGLRAALTALAARSIVPVDLELPEVGRLQTHVETTAYFVVAEALTNVAKHSHATECKVTLQRSAYGMLVTVEDDGIGGASLAKGHGLNGLADRVRAAGGELTVTSPVDQGTKLVAILPI</sequence>
<feature type="transmembrane region" description="Helical" evidence="9">
    <location>
        <begin position="56"/>
        <end position="89"/>
    </location>
</feature>
<feature type="domain" description="Putative sensor" evidence="12">
    <location>
        <begin position="49"/>
        <end position="234"/>
    </location>
</feature>
<dbReference type="InterPro" id="IPR003594">
    <property type="entry name" value="HATPase_dom"/>
</dbReference>
<keyword evidence="4" id="KW-0808">Transferase</keyword>
<keyword evidence="14" id="KW-1185">Reference proteome</keyword>
<evidence type="ECO:0000259" key="11">
    <source>
        <dbReference type="Pfam" id="PF07730"/>
    </source>
</evidence>
<dbReference type="InterPro" id="IPR050482">
    <property type="entry name" value="Sensor_HK_TwoCompSys"/>
</dbReference>
<keyword evidence="5" id="KW-0547">Nucleotide-binding</keyword>
<dbReference type="CDD" id="cd16917">
    <property type="entry name" value="HATPase_UhpB-NarQ-NarX-like"/>
    <property type="match status" value="1"/>
</dbReference>
<dbReference type="Pfam" id="PF13796">
    <property type="entry name" value="Sensor"/>
    <property type="match status" value="1"/>
</dbReference>
<proteinExistence type="predicted"/>
<keyword evidence="7" id="KW-0067">ATP-binding</keyword>
<evidence type="ECO:0000259" key="10">
    <source>
        <dbReference type="Pfam" id="PF02518"/>
    </source>
</evidence>
<dbReference type="GO" id="GO:0016301">
    <property type="term" value="F:kinase activity"/>
    <property type="evidence" value="ECO:0007669"/>
    <property type="project" value="UniProtKB-KW"/>
</dbReference>
<dbReference type="InterPro" id="IPR011712">
    <property type="entry name" value="Sig_transdc_His_kin_sub3_dim/P"/>
</dbReference>
<gene>
    <name evidence="13" type="ORF">GCM10022255_021530</name>
</gene>
<keyword evidence="3" id="KW-0597">Phosphoprotein</keyword>
<dbReference type="InterPro" id="IPR036890">
    <property type="entry name" value="HATPase_C_sf"/>
</dbReference>
<dbReference type="PANTHER" id="PTHR24421">
    <property type="entry name" value="NITRATE/NITRITE SENSOR PROTEIN NARX-RELATED"/>
    <property type="match status" value="1"/>
</dbReference>
<name>A0ABP8D4A0_9ACTN</name>
<dbReference type="EC" id="2.7.13.3" evidence="2"/>
<reference evidence="14" key="1">
    <citation type="journal article" date="2019" name="Int. J. Syst. Evol. Microbiol.">
        <title>The Global Catalogue of Microorganisms (GCM) 10K type strain sequencing project: providing services to taxonomists for standard genome sequencing and annotation.</title>
        <authorList>
            <consortium name="The Broad Institute Genomics Platform"/>
            <consortium name="The Broad Institute Genome Sequencing Center for Infectious Disease"/>
            <person name="Wu L."/>
            <person name="Ma J."/>
        </authorList>
    </citation>
    <scope>NUCLEOTIDE SEQUENCE [LARGE SCALE GENOMIC DNA]</scope>
    <source>
        <strain evidence="14">JCM 17441</strain>
    </source>
</reference>
<evidence type="ECO:0000256" key="5">
    <source>
        <dbReference type="ARBA" id="ARBA00022741"/>
    </source>
</evidence>
<evidence type="ECO:0000313" key="14">
    <source>
        <dbReference type="Proteomes" id="UP001500620"/>
    </source>
</evidence>
<evidence type="ECO:0000256" key="2">
    <source>
        <dbReference type="ARBA" id="ARBA00012438"/>
    </source>
</evidence>
<keyword evidence="9" id="KW-0812">Transmembrane</keyword>
<feature type="domain" description="Signal transduction histidine kinase subgroup 3 dimerisation and phosphoacceptor" evidence="11">
    <location>
        <begin position="270"/>
        <end position="333"/>
    </location>
</feature>
<evidence type="ECO:0000256" key="7">
    <source>
        <dbReference type="ARBA" id="ARBA00022840"/>
    </source>
</evidence>
<keyword evidence="9" id="KW-1133">Transmembrane helix</keyword>
<accession>A0ABP8D4A0</accession>
<evidence type="ECO:0000256" key="6">
    <source>
        <dbReference type="ARBA" id="ARBA00022777"/>
    </source>
</evidence>
<dbReference type="InterPro" id="IPR025828">
    <property type="entry name" value="Put_sensor_dom"/>
</dbReference>
<feature type="domain" description="Histidine kinase/HSP90-like ATPase" evidence="10">
    <location>
        <begin position="370"/>
        <end position="455"/>
    </location>
</feature>
<comment type="catalytic activity">
    <reaction evidence="1">
        <text>ATP + protein L-histidine = ADP + protein N-phospho-L-histidine.</text>
        <dbReference type="EC" id="2.7.13.3"/>
    </reaction>
</comment>
<evidence type="ECO:0000313" key="13">
    <source>
        <dbReference type="EMBL" id="GAA4247078.1"/>
    </source>
</evidence>
<dbReference type="PANTHER" id="PTHR24421:SF10">
    <property type="entry name" value="NITRATE_NITRITE SENSOR PROTEIN NARQ"/>
    <property type="match status" value="1"/>
</dbReference>
<dbReference type="Proteomes" id="UP001500620">
    <property type="component" value="Unassembled WGS sequence"/>
</dbReference>
<dbReference type="Pfam" id="PF02518">
    <property type="entry name" value="HATPase_c"/>
    <property type="match status" value="1"/>
</dbReference>
<comment type="caution">
    <text evidence="13">The sequence shown here is derived from an EMBL/GenBank/DDBJ whole genome shotgun (WGS) entry which is preliminary data.</text>
</comment>
<evidence type="ECO:0000259" key="12">
    <source>
        <dbReference type="Pfam" id="PF13796"/>
    </source>
</evidence>
<dbReference type="Gene3D" id="3.30.565.10">
    <property type="entry name" value="Histidine kinase-like ATPase, C-terminal domain"/>
    <property type="match status" value="1"/>
</dbReference>
<feature type="transmembrane region" description="Helical" evidence="9">
    <location>
        <begin position="153"/>
        <end position="174"/>
    </location>
</feature>
<keyword evidence="8" id="KW-0902">Two-component regulatory system</keyword>
<dbReference type="EMBL" id="BAABAT010000004">
    <property type="protein sequence ID" value="GAA4247078.1"/>
    <property type="molecule type" value="Genomic_DNA"/>
</dbReference>
<keyword evidence="6 13" id="KW-0418">Kinase</keyword>
<keyword evidence="9" id="KW-0472">Membrane</keyword>